<accession>A0AAW1PKJ8</accession>
<proteinExistence type="inferred from homology"/>
<gene>
    <name evidence="2" type="ORF">WJX72_000840</name>
</gene>
<evidence type="ECO:0000256" key="1">
    <source>
        <dbReference type="ARBA" id="ARBA00005361"/>
    </source>
</evidence>
<dbReference type="InterPro" id="IPR005334">
    <property type="entry name" value="Tctex-1-like"/>
</dbReference>
<dbReference type="FunFam" id="3.30.1140.40:FF:000003">
    <property type="entry name" value="tctex1 domain-containing protein 2"/>
    <property type="match status" value="1"/>
</dbReference>
<dbReference type="Pfam" id="PF03645">
    <property type="entry name" value="Tctex-1"/>
    <property type="match status" value="1"/>
</dbReference>
<keyword evidence="3" id="KW-1185">Reference proteome</keyword>
<evidence type="ECO:0000313" key="2">
    <source>
        <dbReference type="EMBL" id="KAK9808628.1"/>
    </source>
</evidence>
<dbReference type="PANTHER" id="PTHR21255:SF67">
    <property type="entry name" value="TCTEX1 DOMAIN-CONTAINING PROTEIN 2"/>
    <property type="match status" value="1"/>
</dbReference>
<dbReference type="Proteomes" id="UP001489004">
    <property type="component" value="Unassembled WGS sequence"/>
</dbReference>
<protein>
    <recommendedName>
        <fullName evidence="4">Dynein light chain</fullName>
    </recommendedName>
</protein>
<dbReference type="GO" id="GO:0007018">
    <property type="term" value="P:microtubule-based movement"/>
    <property type="evidence" value="ECO:0007669"/>
    <property type="project" value="TreeGrafter"/>
</dbReference>
<dbReference type="AlphaFoldDB" id="A0AAW1PKJ8"/>
<name>A0AAW1PKJ8_9CHLO</name>
<dbReference type="GO" id="GO:0005868">
    <property type="term" value="C:cytoplasmic dynein complex"/>
    <property type="evidence" value="ECO:0007669"/>
    <property type="project" value="TreeGrafter"/>
</dbReference>
<comment type="similarity">
    <text evidence="1">Belongs to the dynein light chain Tctex-type family.</text>
</comment>
<dbReference type="EMBL" id="JALJOR010000011">
    <property type="protein sequence ID" value="KAK9808628.1"/>
    <property type="molecule type" value="Genomic_DNA"/>
</dbReference>
<comment type="caution">
    <text evidence="2">The sequence shown here is derived from an EMBL/GenBank/DDBJ whole genome shotgun (WGS) entry which is preliminary data.</text>
</comment>
<dbReference type="CDD" id="cd21459">
    <property type="entry name" value="DLC-like_TCTEX1D2"/>
    <property type="match status" value="1"/>
</dbReference>
<reference evidence="2 3" key="1">
    <citation type="journal article" date="2024" name="Nat. Commun.">
        <title>Phylogenomics reveals the evolutionary origins of lichenization in chlorophyte algae.</title>
        <authorList>
            <person name="Puginier C."/>
            <person name="Libourel C."/>
            <person name="Otte J."/>
            <person name="Skaloud P."/>
            <person name="Haon M."/>
            <person name="Grisel S."/>
            <person name="Petersen M."/>
            <person name="Berrin J.G."/>
            <person name="Delaux P.M."/>
            <person name="Dal Grande F."/>
            <person name="Keller J."/>
        </authorList>
    </citation>
    <scope>NUCLEOTIDE SEQUENCE [LARGE SCALE GENOMIC DNA]</scope>
    <source>
        <strain evidence="2 3">SAG 2043</strain>
    </source>
</reference>
<dbReference type="Gene3D" id="3.30.1140.40">
    <property type="entry name" value="Tctex-1"/>
    <property type="match status" value="1"/>
</dbReference>
<dbReference type="PANTHER" id="PTHR21255">
    <property type="entry name" value="T-COMPLEX-ASSOCIATED-TESTIS-EXPRESSED 1/ DYNEIN LIGHT CHAIN"/>
    <property type="match status" value="1"/>
</dbReference>
<dbReference type="GO" id="GO:0005737">
    <property type="term" value="C:cytoplasm"/>
    <property type="evidence" value="ECO:0007669"/>
    <property type="project" value="TreeGrafter"/>
</dbReference>
<sequence length="126" mass="14249">MVAEAFVAEAQQYAIEPAQGQKFRKSRATEVMGAVLKQKLTGMQYHADNTSAWAREIADEIKASLKGEGWSRYKFVVQVVIGEQRGEAVRMGCRCFWDQKTDDYAQQVFTNESIFCVAAAYGIYLY</sequence>
<evidence type="ECO:0000313" key="3">
    <source>
        <dbReference type="Proteomes" id="UP001489004"/>
    </source>
</evidence>
<organism evidence="2 3">
    <name type="scientific">[Myrmecia] bisecta</name>
    <dbReference type="NCBI Taxonomy" id="41462"/>
    <lineage>
        <taxon>Eukaryota</taxon>
        <taxon>Viridiplantae</taxon>
        <taxon>Chlorophyta</taxon>
        <taxon>core chlorophytes</taxon>
        <taxon>Trebouxiophyceae</taxon>
        <taxon>Trebouxiales</taxon>
        <taxon>Trebouxiaceae</taxon>
        <taxon>Myrmecia</taxon>
    </lineage>
</organism>
<dbReference type="InterPro" id="IPR038586">
    <property type="entry name" value="Tctex-1-like_sf"/>
</dbReference>
<evidence type="ECO:0008006" key="4">
    <source>
        <dbReference type="Google" id="ProtNLM"/>
    </source>
</evidence>
<dbReference type="GO" id="GO:0045505">
    <property type="term" value="F:dynein intermediate chain binding"/>
    <property type="evidence" value="ECO:0007669"/>
    <property type="project" value="TreeGrafter"/>
</dbReference>